<proteinExistence type="predicted"/>
<gene>
    <name evidence="1" type="ORF">UFOPK1722_01721</name>
</gene>
<accession>A0A6J6FY98</accession>
<dbReference type="AlphaFoldDB" id="A0A6J6FY98"/>
<dbReference type="EMBL" id="CAEZTS010000196">
    <property type="protein sequence ID" value="CAB4592659.1"/>
    <property type="molecule type" value="Genomic_DNA"/>
</dbReference>
<reference evidence="1" key="1">
    <citation type="submission" date="2020-05" db="EMBL/GenBank/DDBJ databases">
        <authorList>
            <person name="Chiriac C."/>
            <person name="Salcher M."/>
            <person name="Ghai R."/>
            <person name="Kavagutti S V."/>
        </authorList>
    </citation>
    <scope>NUCLEOTIDE SEQUENCE</scope>
</reference>
<name>A0A6J6FY98_9ZZZZ</name>
<organism evidence="1">
    <name type="scientific">freshwater metagenome</name>
    <dbReference type="NCBI Taxonomy" id="449393"/>
    <lineage>
        <taxon>unclassified sequences</taxon>
        <taxon>metagenomes</taxon>
        <taxon>ecological metagenomes</taxon>
    </lineage>
</organism>
<evidence type="ECO:0000313" key="1">
    <source>
        <dbReference type="EMBL" id="CAB4592659.1"/>
    </source>
</evidence>
<sequence>MGSYVDGAWMRPARNAPSTCVSASTRLPKYTSAAAWMP</sequence>
<protein>
    <submittedName>
        <fullName evidence="1">Unannotated protein</fullName>
    </submittedName>
</protein>